<keyword evidence="1" id="KW-0727">SH2 domain</keyword>
<feature type="compositionally biased region" description="Basic and acidic residues" evidence="2">
    <location>
        <begin position="96"/>
        <end position="122"/>
    </location>
</feature>
<reference evidence="3 4" key="1">
    <citation type="submission" date="2019-09" db="EMBL/GenBank/DDBJ databases">
        <title>Bird 10,000 Genomes (B10K) Project - Family phase.</title>
        <authorList>
            <person name="Zhang G."/>
        </authorList>
    </citation>
    <scope>NUCLEOTIDE SEQUENCE [LARGE SCALE GENOMIC DNA]</scope>
    <source>
        <strain evidence="3">B10K-DU-001-39</strain>
        <tissue evidence="3">Muscle</tissue>
    </source>
</reference>
<proteinExistence type="predicted"/>
<dbReference type="PANTHER" id="PTHR15127">
    <property type="entry name" value="HEAVYWEIGHT, ISOFORM A"/>
    <property type="match status" value="1"/>
</dbReference>
<gene>
    <name evidence="3" type="primary">She</name>
    <name evidence="3" type="ORF">ALELAT_R09009</name>
</gene>
<dbReference type="GO" id="GO:0001784">
    <property type="term" value="F:phosphotyrosine residue binding"/>
    <property type="evidence" value="ECO:0007669"/>
    <property type="project" value="TreeGrafter"/>
</dbReference>
<feature type="non-terminal residue" evidence="3">
    <location>
        <position position="1"/>
    </location>
</feature>
<feature type="non-terminal residue" evidence="3">
    <location>
        <position position="155"/>
    </location>
</feature>
<evidence type="ECO:0000256" key="2">
    <source>
        <dbReference type="SAM" id="MobiDB-lite"/>
    </source>
</evidence>
<dbReference type="InterPro" id="IPR051846">
    <property type="entry name" value="SH2_domain_adapters"/>
</dbReference>
<feature type="region of interest" description="Disordered" evidence="2">
    <location>
        <begin position="62"/>
        <end position="122"/>
    </location>
</feature>
<dbReference type="AlphaFoldDB" id="A0A7L0W9U7"/>
<feature type="compositionally biased region" description="Basic and acidic residues" evidence="2">
    <location>
        <begin position="71"/>
        <end position="82"/>
    </location>
</feature>
<accession>A0A7L0W9U7</accession>
<organism evidence="3 4">
    <name type="scientific">Alectura lathami</name>
    <name type="common">Australian brush turkey</name>
    <dbReference type="NCBI Taxonomy" id="81907"/>
    <lineage>
        <taxon>Eukaryota</taxon>
        <taxon>Metazoa</taxon>
        <taxon>Chordata</taxon>
        <taxon>Craniata</taxon>
        <taxon>Vertebrata</taxon>
        <taxon>Euteleostomi</taxon>
        <taxon>Archelosauria</taxon>
        <taxon>Archosauria</taxon>
        <taxon>Dinosauria</taxon>
        <taxon>Saurischia</taxon>
        <taxon>Theropoda</taxon>
        <taxon>Coelurosauria</taxon>
        <taxon>Aves</taxon>
        <taxon>Neognathae</taxon>
        <taxon>Galloanserae</taxon>
        <taxon>Galliformes</taxon>
        <taxon>Megapodiidae</taxon>
        <taxon>Alectura</taxon>
    </lineage>
</organism>
<keyword evidence="4" id="KW-1185">Reference proteome</keyword>
<name>A0A7L0W9U7_ALELA</name>
<feature type="region of interest" description="Disordered" evidence="2">
    <location>
        <begin position="13"/>
        <end position="34"/>
    </location>
</feature>
<dbReference type="OrthoDB" id="5914531at2759"/>
<feature type="compositionally biased region" description="Basic and acidic residues" evidence="2">
    <location>
        <begin position="13"/>
        <end position="27"/>
    </location>
</feature>
<evidence type="ECO:0000313" key="3">
    <source>
        <dbReference type="EMBL" id="NXL87940.1"/>
    </source>
</evidence>
<dbReference type="PANTHER" id="PTHR15127:SF29">
    <property type="entry name" value="SH2 DOMAIN-CONTAINING ADAPTER PROTEIN E"/>
    <property type="match status" value="1"/>
</dbReference>
<evidence type="ECO:0000313" key="4">
    <source>
        <dbReference type="Proteomes" id="UP000562322"/>
    </source>
</evidence>
<comment type="caution">
    <text evidence="3">The sequence shown here is derived from an EMBL/GenBank/DDBJ whole genome shotgun (WGS) entry which is preliminary data.</text>
</comment>
<protein>
    <submittedName>
        <fullName evidence="3">SHE protein</fullName>
    </submittedName>
</protein>
<evidence type="ECO:0000256" key="1">
    <source>
        <dbReference type="ARBA" id="ARBA00022999"/>
    </source>
</evidence>
<dbReference type="Proteomes" id="UP000562322">
    <property type="component" value="Unassembled WGS sequence"/>
</dbReference>
<sequence>VIILEDYADPYDAKRTKGQRDAERLGENDGYMEPYDAQQMITEIRRRGSKDPLVKTILLLDEPGEAGGKADAAKKPGSKEVVGKGPQLYDTPYEPSEGKARTGDGRLPENDERPAAEYEQPWEWKKEQIVKALSGKGWGLGAGSGGRGARQGFTA</sequence>
<dbReference type="EMBL" id="VXAV01004709">
    <property type="protein sequence ID" value="NXL87940.1"/>
    <property type="molecule type" value="Genomic_DNA"/>
</dbReference>